<comment type="subcellular location">
    <subcellularLocation>
        <location evidence="1">Endomembrane system</location>
        <topology evidence="1">Multi-pass membrane protein</topology>
    </subcellularLocation>
</comment>
<dbReference type="EMBL" id="KN880631">
    <property type="protein sequence ID" value="KIY64537.1"/>
    <property type="molecule type" value="Genomic_DNA"/>
</dbReference>
<dbReference type="AlphaFoldDB" id="A0A0D7B221"/>
<feature type="transmembrane region" description="Helical" evidence="7">
    <location>
        <begin position="268"/>
        <end position="286"/>
    </location>
</feature>
<dbReference type="OrthoDB" id="999962at2759"/>
<dbReference type="Pfam" id="PF08449">
    <property type="entry name" value="UAA"/>
    <property type="match status" value="1"/>
</dbReference>
<evidence type="ECO:0000256" key="6">
    <source>
        <dbReference type="ARBA" id="ARBA00023136"/>
    </source>
</evidence>
<feature type="transmembrane region" description="Helical" evidence="7">
    <location>
        <begin position="298"/>
        <end position="317"/>
    </location>
</feature>
<evidence type="ECO:0000256" key="2">
    <source>
        <dbReference type="ARBA" id="ARBA00022448"/>
    </source>
</evidence>
<dbReference type="GO" id="GO:0005789">
    <property type="term" value="C:endoplasmic reticulum membrane"/>
    <property type="evidence" value="ECO:0007669"/>
    <property type="project" value="TreeGrafter"/>
</dbReference>
<keyword evidence="2" id="KW-0813">Transport</keyword>
<keyword evidence="6 7" id="KW-0472">Membrane</keyword>
<evidence type="ECO:0000256" key="8">
    <source>
        <dbReference type="SAM" id="SignalP"/>
    </source>
</evidence>
<keyword evidence="10" id="KW-1185">Reference proteome</keyword>
<gene>
    <name evidence="9" type="ORF">CYLTODRAFT_425132</name>
</gene>
<evidence type="ECO:0000256" key="4">
    <source>
        <dbReference type="ARBA" id="ARBA00022692"/>
    </source>
</evidence>
<feature type="transmembrane region" description="Helical" evidence="7">
    <location>
        <begin position="96"/>
        <end position="118"/>
    </location>
</feature>
<sequence length="329" mass="35606">MASMLATLGLVFGGCCSNALSLEHLTADYPDSAALLTFAQFSIISLNGLRRHLIWTSRGPRLKPTQIPLRKYALQVLLFYALSFLNNYAFAFKIPMAVHIIFRSGGLIVSLIMGWLIAGKRYSVHHVLSVVVVTLGVIFTTLSASPSSDLTASAIPTSVYYTGIGLLSVALILSGLLGIVQDATYAQHKGSSPWEESMFYLHFLAMPMFAFMGEKILYQAQSLHSSASFQSNIPVPSAYLLLLANVTTQLVCVAGVNRLTTQVNSLTVTLILVVRKAVSLLVSVLLKGTAEHVDVTMLWAGAGLVLLGTVWYSYGSARAKTKEKGKKKD</sequence>
<feature type="non-terminal residue" evidence="9">
    <location>
        <position position="1"/>
    </location>
</feature>
<evidence type="ECO:0000313" key="10">
    <source>
        <dbReference type="Proteomes" id="UP000054007"/>
    </source>
</evidence>
<keyword evidence="5 7" id="KW-1133">Transmembrane helix</keyword>
<feature type="transmembrane region" description="Helical" evidence="7">
    <location>
        <begin position="69"/>
        <end position="90"/>
    </location>
</feature>
<evidence type="ECO:0000256" key="1">
    <source>
        <dbReference type="ARBA" id="ARBA00004127"/>
    </source>
</evidence>
<evidence type="ECO:0000256" key="3">
    <source>
        <dbReference type="ARBA" id="ARBA00022597"/>
    </source>
</evidence>
<keyword evidence="3" id="KW-0762">Sugar transport</keyword>
<evidence type="ECO:0000256" key="7">
    <source>
        <dbReference type="SAM" id="Phobius"/>
    </source>
</evidence>
<name>A0A0D7B221_9AGAR</name>
<reference evidence="9 10" key="1">
    <citation type="journal article" date="2015" name="Fungal Genet. Biol.">
        <title>Evolution of novel wood decay mechanisms in Agaricales revealed by the genome sequences of Fistulina hepatica and Cylindrobasidium torrendii.</title>
        <authorList>
            <person name="Floudas D."/>
            <person name="Held B.W."/>
            <person name="Riley R."/>
            <person name="Nagy L.G."/>
            <person name="Koehler G."/>
            <person name="Ransdell A.S."/>
            <person name="Younus H."/>
            <person name="Chow J."/>
            <person name="Chiniquy J."/>
            <person name="Lipzen A."/>
            <person name="Tritt A."/>
            <person name="Sun H."/>
            <person name="Haridas S."/>
            <person name="LaButti K."/>
            <person name="Ohm R.A."/>
            <person name="Kues U."/>
            <person name="Blanchette R.A."/>
            <person name="Grigoriev I.V."/>
            <person name="Minto R.E."/>
            <person name="Hibbett D.S."/>
        </authorList>
    </citation>
    <scope>NUCLEOTIDE SEQUENCE [LARGE SCALE GENOMIC DNA]</scope>
    <source>
        <strain evidence="9 10">FP15055 ss-10</strain>
    </source>
</reference>
<feature type="transmembrane region" description="Helical" evidence="7">
    <location>
        <begin position="199"/>
        <end position="218"/>
    </location>
</feature>
<dbReference type="Proteomes" id="UP000054007">
    <property type="component" value="Unassembled WGS sequence"/>
</dbReference>
<feature type="transmembrane region" description="Helical" evidence="7">
    <location>
        <begin position="158"/>
        <end position="179"/>
    </location>
</feature>
<dbReference type="PANTHER" id="PTHR10778:SF4">
    <property type="entry name" value="NUCLEOTIDE SUGAR TRANSPORTER SLC35B4"/>
    <property type="match status" value="1"/>
</dbReference>
<feature type="signal peptide" evidence="8">
    <location>
        <begin position="1"/>
        <end position="21"/>
    </location>
</feature>
<dbReference type="PANTHER" id="PTHR10778">
    <property type="entry name" value="SOLUTE CARRIER FAMILY 35 MEMBER B"/>
    <property type="match status" value="1"/>
</dbReference>
<feature type="transmembrane region" description="Helical" evidence="7">
    <location>
        <begin position="127"/>
        <end position="146"/>
    </location>
</feature>
<feature type="transmembrane region" description="Helical" evidence="7">
    <location>
        <begin position="238"/>
        <end position="256"/>
    </location>
</feature>
<dbReference type="GO" id="GO:0000139">
    <property type="term" value="C:Golgi membrane"/>
    <property type="evidence" value="ECO:0007669"/>
    <property type="project" value="TreeGrafter"/>
</dbReference>
<evidence type="ECO:0000313" key="9">
    <source>
        <dbReference type="EMBL" id="KIY64537.1"/>
    </source>
</evidence>
<keyword evidence="8" id="KW-0732">Signal</keyword>
<keyword evidence="4 7" id="KW-0812">Transmembrane</keyword>
<protein>
    <submittedName>
        <fullName evidence="9">UAA transporter</fullName>
    </submittedName>
</protein>
<evidence type="ECO:0000256" key="5">
    <source>
        <dbReference type="ARBA" id="ARBA00022989"/>
    </source>
</evidence>
<dbReference type="InterPro" id="IPR013657">
    <property type="entry name" value="SCL35B1-4/HUT1"/>
</dbReference>
<dbReference type="SUPFAM" id="SSF103481">
    <property type="entry name" value="Multidrug resistance efflux transporter EmrE"/>
    <property type="match status" value="1"/>
</dbReference>
<organism evidence="9 10">
    <name type="scientific">Cylindrobasidium torrendii FP15055 ss-10</name>
    <dbReference type="NCBI Taxonomy" id="1314674"/>
    <lineage>
        <taxon>Eukaryota</taxon>
        <taxon>Fungi</taxon>
        <taxon>Dikarya</taxon>
        <taxon>Basidiomycota</taxon>
        <taxon>Agaricomycotina</taxon>
        <taxon>Agaricomycetes</taxon>
        <taxon>Agaricomycetidae</taxon>
        <taxon>Agaricales</taxon>
        <taxon>Marasmiineae</taxon>
        <taxon>Physalacriaceae</taxon>
        <taxon>Cylindrobasidium</taxon>
    </lineage>
</organism>
<proteinExistence type="predicted"/>
<dbReference type="GO" id="GO:0005462">
    <property type="term" value="F:UDP-N-acetylglucosamine transmembrane transporter activity"/>
    <property type="evidence" value="ECO:0007669"/>
    <property type="project" value="TreeGrafter"/>
</dbReference>
<feature type="chain" id="PRO_5002316986" evidence="8">
    <location>
        <begin position="22"/>
        <end position="329"/>
    </location>
</feature>
<dbReference type="InterPro" id="IPR037185">
    <property type="entry name" value="EmrE-like"/>
</dbReference>
<dbReference type="GO" id="GO:0005464">
    <property type="term" value="F:UDP-xylose transmembrane transporter activity"/>
    <property type="evidence" value="ECO:0007669"/>
    <property type="project" value="TreeGrafter"/>
</dbReference>
<accession>A0A0D7B221</accession>